<gene>
    <name evidence="2" type="ORF">CALMAC_LOCUS2347</name>
</gene>
<dbReference type="EMBL" id="CAACVG010002810">
    <property type="protein sequence ID" value="VEN36920.1"/>
    <property type="molecule type" value="Genomic_DNA"/>
</dbReference>
<sequence>QVDTDLVFDSLEQTNSNNENHYRKQKHNRIGHENDPPLVKEQEEESHWLSGTVNRIKRSISSLFSKGEDQSKQHYVKHEKREANHGKHEKKEEKGKKRKDRQIGQQETVDDEYDDDNDNDNAAAWEDN</sequence>
<organism evidence="2 3">
    <name type="scientific">Callosobruchus maculatus</name>
    <name type="common">Southern cowpea weevil</name>
    <name type="synonym">Pulse bruchid</name>
    <dbReference type="NCBI Taxonomy" id="64391"/>
    <lineage>
        <taxon>Eukaryota</taxon>
        <taxon>Metazoa</taxon>
        <taxon>Ecdysozoa</taxon>
        <taxon>Arthropoda</taxon>
        <taxon>Hexapoda</taxon>
        <taxon>Insecta</taxon>
        <taxon>Pterygota</taxon>
        <taxon>Neoptera</taxon>
        <taxon>Endopterygota</taxon>
        <taxon>Coleoptera</taxon>
        <taxon>Polyphaga</taxon>
        <taxon>Cucujiformia</taxon>
        <taxon>Chrysomeloidea</taxon>
        <taxon>Chrysomelidae</taxon>
        <taxon>Bruchinae</taxon>
        <taxon>Bruchini</taxon>
        <taxon>Callosobruchus</taxon>
    </lineage>
</organism>
<feature type="region of interest" description="Disordered" evidence="1">
    <location>
        <begin position="1"/>
        <end position="46"/>
    </location>
</feature>
<feature type="non-terminal residue" evidence="2">
    <location>
        <position position="128"/>
    </location>
</feature>
<accession>A0A653BNI1</accession>
<feature type="compositionally biased region" description="Basic and acidic residues" evidence="1">
    <location>
        <begin position="79"/>
        <end position="95"/>
    </location>
</feature>
<evidence type="ECO:0000256" key="1">
    <source>
        <dbReference type="SAM" id="MobiDB-lite"/>
    </source>
</evidence>
<reference evidence="2 3" key="1">
    <citation type="submission" date="2019-01" db="EMBL/GenBank/DDBJ databases">
        <authorList>
            <person name="Sayadi A."/>
        </authorList>
    </citation>
    <scope>NUCLEOTIDE SEQUENCE [LARGE SCALE GENOMIC DNA]</scope>
</reference>
<dbReference type="AlphaFoldDB" id="A0A653BNI1"/>
<protein>
    <submittedName>
        <fullName evidence="2">Uncharacterized protein</fullName>
    </submittedName>
</protein>
<feature type="compositionally biased region" description="Basic and acidic residues" evidence="1">
    <location>
        <begin position="30"/>
        <end position="46"/>
    </location>
</feature>
<dbReference type="OrthoDB" id="2019384at2759"/>
<evidence type="ECO:0000313" key="2">
    <source>
        <dbReference type="EMBL" id="VEN36920.1"/>
    </source>
</evidence>
<proteinExistence type="predicted"/>
<name>A0A653BNI1_CALMS</name>
<dbReference type="Proteomes" id="UP000410492">
    <property type="component" value="Unassembled WGS sequence"/>
</dbReference>
<feature type="non-terminal residue" evidence="2">
    <location>
        <position position="1"/>
    </location>
</feature>
<evidence type="ECO:0000313" key="3">
    <source>
        <dbReference type="Proteomes" id="UP000410492"/>
    </source>
</evidence>
<keyword evidence="3" id="KW-1185">Reference proteome</keyword>
<feature type="region of interest" description="Disordered" evidence="1">
    <location>
        <begin position="64"/>
        <end position="128"/>
    </location>
</feature>
<feature type="compositionally biased region" description="Acidic residues" evidence="1">
    <location>
        <begin position="108"/>
        <end position="119"/>
    </location>
</feature>